<dbReference type="EMBL" id="QEKW01000002">
    <property type="protein sequence ID" value="PVZ13026.1"/>
    <property type="molecule type" value="Genomic_DNA"/>
</dbReference>
<dbReference type="InterPro" id="IPR026881">
    <property type="entry name" value="WYL_dom"/>
</dbReference>
<dbReference type="PANTHER" id="PTHR34580">
    <property type="match status" value="1"/>
</dbReference>
<dbReference type="PANTHER" id="PTHR34580:SF1">
    <property type="entry name" value="PROTEIN PAFC"/>
    <property type="match status" value="1"/>
</dbReference>
<dbReference type="PROSITE" id="PS52050">
    <property type="entry name" value="WYL"/>
    <property type="match status" value="1"/>
</dbReference>
<evidence type="ECO:0000313" key="5">
    <source>
        <dbReference type="Proteomes" id="UP000245639"/>
    </source>
</evidence>
<dbReference type="AlphaFoldDB" id="A0A2U1FLM4"/>
<dbReference type="InterPro" id="IPR057727">
    <property type="entry name" value="WCX_dom"/>
</dbReference>
<protein>
    <submittedName>
        <fullName evidence="4">Putative DNA-binding transcriptional regulator YafY</fullName>
    </submittedName>
</protein>
<sequence length="335" mass="36819">MRASRLLSVLLLLQNRGRMTARELADELEVSIRTIYRDMDALSVSGVPVYADRGPDGGYSLLEGYRTHLTGMTAEEADALALSGMPDAAAELGLGRVLAAAQLKVQAALPGELSDRAGRIAERFHLDAPGWFREADQVPTLTGVADAVWNQRVLRVRYRRWATGGREPEVERELEPLGLVLKAGTWYLVATPHGEPGAGSSGPRTYRIARILHLETLDVRFERPEGFDLWKYWHQRARELTDALYQAEATVRFSPRALELAPVRLSPHTARALAEGSWPVDEDGWVRAVIPIESITHARGELLALGAEVEVLAPPALREQMADVAHALAGLYASV</sequence>
<dbReference type="OrthoDB" id="3171994at2"/>
<dbReference type="InterPro" id="IPR036390">
    <property type="entry name" value="WH_DNA-bd_sf"/>
</dbReference>
<dbReference type="Proteomes" id="UP000245639">
    <property type="component" value="Unassembled WGS sequence"/>
</dbReference>
<keyword evidence="2" id="KW-0804">Transcription</keyword>
<dbReference type="InterPro" id="IPR013196">
    <property type="entry name" value="HTH_11"/>
</dbReference>
<evidence type="ECO:0000256" key="2">
    <source>
        <dbReference type="ARBA" id="ARBA00023163"/>
    </source>
</evidence>
<evidence type="ECO:0000259" key="3">
    <source>
        <dbReference type="PROSITE" id="PS51000"/>
    </source>
</evidence>
<organism evidence="4 5">
    <name type="scientific">Actinomycetospora cinnamomea</name>
    <dbReference type="NCBI Taxonomy" id="663609"/>
    <lineage>
        <taxon>Bacteria</taxon>
        <taxon>Bacillati</taxon>
        <taxon>Actinomycetota</taxon>
        <taxon>Actinomycetes</taxon>
        <taxon>Pseudonocardiales</taxon>
        <taxon>Pseudonocardiaceae</taxon>
        <taxon>Actinomycetospora</taxon>
    </lineage>
</organism>
<dbReference type="Gene3D" id="1.10.10.10">
    <property type="entry name" value="Winged helix-like DNA-binding domain superfamily/Winged helix DNA-binding domain"/>
    <property type="match status" value="1"/>
</dbReference>
<evidence type="ECO:0000256" key="1">
    <source>
        <dbReference type="ARBA" id="ARBA00023015"/>
    </source>
</evidence>
<keyword evidence="4" id="KW-0238">DNA-binding</keyword>
<dbReference type="InterPro" id="IPR051534">
    <property type="entry name" value="CBASS_pafABC_assoc_protein"/>
</dbReference>
<dbReference type="Pfam" id="PF25583">
    <property type="entry name" value="WCX"/>
    <property type="match status" value="1"/>
</dbReference>
<accession>A0A2U1FLM4</accession>
<dbReference type="RefSeq" id="WP_116707097.1">
    <property type="nucleotide sequence ID" value="NZ_QEKW01000002.1"/>
</dbReference>
<keyword evidence="5" id="KW-1185">Reference proteome</keyword>
<dbReference type="PROSITE" id="PS51000">
    <property type="entry name" value="HTH_DEOR_2"/>
    <property type="match status" value="1"/>
</dbReference>
<dbReference type="GO" id="GO:0003700">
    <property type="term" value="F:DNA-binding transcription factor activity"/>
    <property type="evidence" value="ECO:0007669"/>
    <property type="project" value="InterPro"/>
</dbReference>
<evidence type="ECO:0000313" key="4">
    <source>
        <dbReference type="EMBL" id="PVZ13026.1"/>
    </source>
</evidence>
<dbReference type="GO" id="GO:0003677">
    <property type="term" value="F:DNA binding"/>
    <property type="evidence" value="ECO:0007669"/>
    <property type="project" value="UniProtKB-KW"/>
</dbReference>
<dbReference type="Pfam" id="PF13280">
    <property type="entry name" value="WYL"/>
    <property type="match status" value="1"/>
</dbReference>
<comment type="caution">
    <text evidence="4">The sequence shown here is derived from an EMBL/GenBank/DDBJ whole genome shotgun (WGS) entry which is preliminary data.</text>
</comment>
<dbReference type="InterPro" id="IPR028349">
    <property type="entry name" value="PafC-like"/>
</dbReference>
<reference evidence="4 5" key="1">
    <citation type="submission" date="2018-04" db="EMBL/GenBank/DDBJ databases">
        <title>Genomic Encyclopedia of Type Strains, Phase IV (KMG-IV): sequencing the most valuable type-strain genomes for metagenomic binning, comparative biology and taxonomic classification.</title>
        <authorList>
            <person name="Goeker M."/>
        </authorList>
    </citation>
    <scope>NUCLEOTIDE SEQUENCE [LARGE SCALE GENOMIC DNA]</scope>
    <source>
        <strain evidence="4 5">DSM 45771</strain>
    </source>
</reference>
<dbReference type="SUPFAM" id="SSF46785">
    <property type="entry name" value="Winged helix' DNA-binding domain"/>
    <property type="match status" value="1"/>
</dbReference>
<dbReference type="InterPro" id="IPR001034">
    <property type="entry name" value="DeoR_HTH"/>
</dbReference>
<name>A0A2U1FLM4_9PSEU</name>
<feature type="domain" description="HTH deoR-type" evidence="3">
    <location>
        <begin position="2"/>
        <end position="57"/>
    </location>
</feature>
<dbReference type="InterPro" id="IPR036388">
    <property type="entry name" value="WH-like_DNA-bd_sf"/>
</dbReference>
<dbReference type="PIRSF" id="PIRSF016838">
    <property type="entry name" value="PafC"/>
    <property type="match status" value="1"/>
</dbReference>
<keyword evidence="1" id="KW-0805">Transcription regulation</keyword>
<dbReference type="Pfam" id="PF08279">
    <property type="entry name" value="HTH_11"/>
    <property type="match status" value="1"/>
</dbReference>
<gene>
    <name evidence="4" type="ORF">C8D89_102174</name>
</gene>
<proteinExistence type="predicted"/>